<feature type="region of interest" description="Disordered" evidence="1">
    <location>
        <begin position="57"/>
        <end position="80"/>
    </location>
</feature>
<feature type="transmembrane region" description="Helical" evidence="2">
    <location>
        <begin position="12"/>
        <end position="29"/>
    </location>
</feature>
<keyword evidence="2" id="KW-1133">Transmembrane helix</keyword>
<reference evidence="3" key="2">
    <citation type="submission" date="2022-10" db="EMBL/GenBank/DDBJ databases">
        <authorList>
            <consortium name="ENA_rothamsted_submissions"/>
            <consortium name="culmorum"/>
            <person name="King R."/>
        </authorList>
    </citation>
    <scope>NUCLEOTIDE SEQUENCE</scope>
</reference>
<gene>
    <name evidence="3" type="ORF">CHIRRI_LOCUS12012</name>
</gene>
<evidence type="ECO:0000313" key="3">
    <source>
        <dbReference type="EMBL" id="CAG9809183.1"/>
    </source>
</evidence>
<reference evidence="3" key="1">
    <citation type="submission" date="2022-01" db="EMBL/GenBank/DDBJ databases">
        <authorList>
            <person name="King R."/>
        </authorList>
    </citation>
    <scope>NUCLEOTIDE SEQUENCE</scope>
</reference>
<name>A0A9N9S6K7_9DIPT</name>
<evidence type="ECO:0000313" key="4">
    <source>
        <dbReference type="Proteomes" id="UP001153620"/>
    </source>
</evidence>
<keyword evidence="2" id="KW-0472">Membrane</keyword>
<organism evidence="3 4">
    <name type="scientific">Chironomus riparius</name>
    <dbReference type="NCBI Taxonomy" id="315576"/>
    <lineage>
        <taxon>Eukaryota</taxon>
        <taxon>Metazoa</taxon>
        <taxon>Ecdysozoa</taxon>
        <taxon>Arthropoda</taxon>
        <taxon>Hexapoda</taxon>
        <taxon>Insecta</taxon>
        <taxon>Pterygota</taxon>
        <taxon>Neoptera</taxon>
        <taxon>Endopterygota</taxon>
        <taxon>Diptera</taxon>
        <taxon>Nematocera</taxon>
        <taxon>Chironomoidea</taxon>
        <taxon>Chironomidae</taxon>
        <taxon>Chironominae</taxon>
        <taxon>Chironomus</taxon>
    </lineage>
</organism>
<feature type="region of interest" description="Disordered" evidence="1">
    <location>
        <begin position="99"/>
        <end position="184"/>
    </location>
</feature>
<dbReference type="EMBL" id="OU895879">
    <property type="protein sequence ID" value="CAG9809183.1"/>
    <property type="molecule type" value="Genomic_DNA"/>
</dbReference>
<keyword evidence="4" id="KW-1185">Reference proteome</keyword>
<proteinExistence type="predicted"/>
<evidence type="ECO:0000256" key="1">
    <source>
        <dbReference type="SAM" id="MobiDB-lite"/>
    </source>
</evidence>
<dbReference type="Proteomes" id="UP001153620">
    <property type="component" value="Chromosome 3"/>
</dbReference>
<dbReference type="AlphaFoldDB" id="A0A9N9S6K7"/>
<feature type="compositionally biased region" description="Basic and acidic residues" evidence="1">
    <location>
        <begin position="105"/>
        <end position="144"/>
    </location>
</feature>
<dbReference type="OrthoDB" id="8197303at2759"/>
<accession>A0A9N9S6K7</accession>
<feature type="transmembrane region" description="Helical" evidence="2">
    <location>
        <begin position="220"/>
        <end position="242"/>
    </location>
</feature>
<protein>
    <submittedName>
        <fullName evidence="3">Uncharacterized protein</fullName>
    </submittedName>
</protein>
<keyword evidence="2" id="KW-0812">Transmembrane</keyword>
<feature type="compositionally biased region" description="Basic and acidic residues" evidence="1">
    <location>
        <begin position="150"/>
        <end position="166"/>
    </location>
</feature>
<evidence type="ECO:0000256" key="2">
    <source>
        <dbReference type="SAM" id="Phobius"/>
    </source>
</evidence>
<sequence length="273" mass="30880">MKVNKFEMLIKFAAFYLCMNFIVISAIPVNEQNLDNKKAAEAASVEAPDTDYDAISVDKSTEASNSDTKPPLVFPVDDKTTSKNDTALEILQKNSNTSIINNSTAEKKEASHESTDKDYDEKEIATDKKTEDVKKEPKTEDTPKSVETTEQSKIENVIKNEETTEKDYEEASNETSGDDKDDVEIIQDSQADQGDLETRYGVNSTSINVFEEPTLKGTHYAFIFATLLVFLSVTAYVGLILWRKSLEYRYGMRQRLVTEDDYYNNNDVRFFGL</sequence>